<feature type="compositionally biased region" description="Basic and acidic residues" evidence="1">
    <location>
        <begin position="839"/>
        <end position="848"/>
    </location>
</feature>
<feature type="region of interest" description="Disordered" evidence="1">
    <location>
        <begin position="395"/>
        <end position="580"/>
    </location>
</feature>
<dbReference type="AlphaFoldDB" id="A0A177TR44"/>
<feature type="compositionally biased region" description="Low complexity" evidence="1">
    <location>
        <begin position="292"/>
        <end position="305"/>
    </location>
</feature>
<protein>
    <submittedName>
        <fullName evidence="2">Uncharacterized protein</fullName>
    </submittedName>
</protein>
<feature type="region of interest" description="Disordered" evidence="1">
    <location>
        <begin position="353"/>
        <end position="375"/>
    </location>
</feature>
<reference evidence="2" key="1">
    <citation type="submission" date="2016-04" db="EMBL/GenBank/DDBJ databases">
        <authorList>
            <person name="Nguyen H.D."/>
            <person name="Samba Siva P."/>
            <person name="Cullis J."/>
            <person name="Levesque C.A."/>
            <person name="Hambleton S."/>
        </authorList>
    </citation>
    <scope>NUCLEOTIDE SEQUENCE</scope>
    <source>
        <strain evidence="2">DAOMC 236416</strain>
    </source>
</reference>
<dbReference type="EMBL" id="LWDF02000252">
    <property type="protein sequence ID" value="KAE8251323.1"/>
    <property type="molecule type" value="Genomic_DNA"/>
</dbReference>
<comment type="caution">
    <text evidence="2">The sequence shown here is derived from an EMBL/GenBank/DDBJ whole genome shotgun (WGS) entry which is preliminary data.</text>
</comment>
<feature type="region of interest" description="Disordered" evidence="1">
    <location>
        <begin position="254"/>
        <end position="319"/>
    </location>
</feature>
<name>A0A177TR44_9BASI</name>
<feature type="compositionally biased region" description="Polar residues" evidence="1">
    <location>
        <begin position="870"/>
        <end position="879"/>
    </location>
</feature>
<gene>
    <name evidence="2" type="ORF">A4X13_0g4042</name>
</gene>
<sequence length="879" mass="90113">MTEPPSQAQSQTQSQLDLFLLAPSSSSHRSSRASSLFLLLLAAILRGSTSLCKQSSAPSFEFSYLLLHHHWRSSPLEQADAHFQKRVGDQNPSPLSVTAQLLFNPQPLDTSADTIYRLAMARSGASLTTFFVVGPEEYVEFAESMGSKAFLQHIWDNSVTPISAKDFDGTSRLHATGARVVRPKEGPPRIEFPTVKRIRGNKYKPTGKWISWQALKRLNPLAVTDPPDLAVYMARGGQVGTGSRRAPGAYLEQTSSKNMIPFAVPEEPDPEQTGELMPSQSHPSINPDDPSHTSTAPPSRATTPSLSKDSQGWIGIGSAHSIHAPPRAVVIRRARQTAISSPAALAAKAALAAGRPGPSPLANTNVAPPGSHATVTPANAHLIRASAAAAAAAAGGASPSSPLASSSITPVSTPPARASPRFSHAPSASVGNFPSPSSSVGTPPSMGNASLHQQSPTGSAGSGGSRAGRRPNLRVPMPPPPQHLSSSFRAGPPAGGGTVAGSGLTPGSLTPGHASGARTPLSATHPPPETPLKHQRRRAKDMADAMAAGSGGEDSREGAATGTGTDKAPQKVSADGDFMETEGDQDPMDFTANMSPFNTGIGIQMSPGNVTPGAGGGAAAATAAVMGSALRTPDLRGLAGLKRADVERTRLAFERTAAGQDPLLSASANVRTTPGASGVPFGVTGNGGFGFGSGWGDWAGGMQGANGGGLVGGGGLPSSTMAPAIAEARRSSLPPLTPATEGPPAGSWGGPPPASSQRGGSGYRDSEEEGMMGAGLGLEPGEAMGQRSPYPILPPEPGSEQGGYGLSRPAPDQRAVDRTPIAVRTRVGSTWSIQEEDEARPTVDRQENDQDAGYSSLAASMQASRLGAEQGTSVEQGRA</sequence>
<organism evidence="2 3">
    <name type="scientific">Tilletia indica</name>
    <dbReference type="NCBI Taxonomy" id="43049"/>
    <lineage>
        <taxon>Eukaryota</taxon>
        <taxon>Fungi</taxon>
        <taxon>Dikarya</taxon>
        <taxon>Basidiomycota</taxon>
        <taxon>Ustilaginomycotina</taxon>
        <taxon>Exobasidiomycetes</taxon>
        <taxon>Tilletiales</taxon>
        <taxon>Tilletiaceae</taxon>
        <taxon>Tilletia</taxon>
    </lineage>
</organism>
<feature type="compositionally biased region" description="Polar residues" evidence="1">
    <location>
        <begin position="447"/>
        <end position="457"/>
    </location>
</feature>
<reference evidence="2" key="2">
    <citation type="journal article" date="2019" name="IMA Fungus">
        <title>Genome sequencing and comparison of five Tilletia species to identify candidate genes for the detection of regulated species infecting wheat.</title>
        <authorList>
            <person name="Nguyen H.D.T."/>
            <person name="Sultana T."/>
            <person name="Kesanakurti P."/>
            <person name="Hambleton S."/>
        </authorList>
    </citation>
    <scope>NUCLEOTIDE SEQUENCE</scope>
    <source>
        <strain evidence="2">DAOMC 236416</strain>
    </source>
</reference>
<evidence type="ECO:0000313" key="2">
    <source>
        <dbReference type="EMBL" id="KAE8251323.1"/>
    </source>
</evidence>
<evidence type="ECO:0000313" key="3">
    <source>
        <dbReference type="Proteomes" id="UP000077521"/>
    </source>
</evidence>
<feature type="compositionally biased region" description="Low complexity" evidence="1">
    <location>
        <begin position="395"/>
        <end position="407"/>
    </location>
</feature>
<proteinExistence type="predicted"/>
<evidence type="ECO:0000256" key="1">
    <source>
        <dbReference type="SAM" id="MobiDB-lite"/>
    </source>
</evidence>
<keyword evidence="3" id="KW-1185">Reference proteome</keyword>
<feature type="region of interest" description="Disordered" evidence="1">
    <location>
        <begin position="732"/>
        <end position="879"/>
    </location>
</feature>
<feature type="compositionally biased region" description="Low complexity" evidence="1">
    <location>
        <begin position="434"/>
        <end position="445"/>
    </location>
</feature>
<accession>A0A177TR44</accession>
<dbReference type="Proteomes" id="UP000077521">
    <property type="component" value="Unassembled WGS sequence"/>
</dbReference>